<proteinExistence type="predicted"/>
<reference evidence="1" key="2">
    <citation type="journal article" date="2015" name="Fish Shellfish Immunol.">
        <title>Early steps in the European eel (Anguilla anguilla)-Vibrio vulnificus interaction in the gills: Role of the RtxA13 toxin.</title>
        <authorList>
            <person name="Callol A."/>
            <person name="Pajuelo D."/>
            <person name="Ebbesson L."/>
            <person name="Teles M."/>
            <person name="MacKenzie S."/>
            <person name="Amaro C."/>
        </authorList>
    </citation>
    <scope>NUCLEOTIDE SEQUENCE</scope>
</reference>
<dbReference type="EMBL" id="GBXM01060730">
    <property type="protein sequence ID" value="JAH47847.1"/>
    <property type="molecule type" value="Transcribed_RNA"/>
</dbReference>
<dbReference type="AlphaFoldDB" id="A0A0E9T2X2"/>
<reference evidence="1" key="1">
    <citation type="submission" date="2014-11" db="EMBL/GenBank/DDBJ databases">
        <authorList>
            <person name="Amaro Gonzalez C."/>
        </authorList>
    </citation>
    <scope>NUCLEOTIDE SEQUENCE</scope>
</reference>
<organism evidence="1">
    <name type="scientific">Anguilla anguilla</name>
    <name type="common">European freshwater eel</name>
    <name type="synonym">Muraena anguilla</name>
    <dbReference type="NCBI Taxonomy" id="7936"/>
    <lineage>
        <taxon>Eukaryota</taxon>
        <taxon>Metazoa</taxon>
        <taxon>Chordata</taxon>
        <taxon>Craniata</taxon>
        <taxon>Vertebrata</taxon>
        <taxon>Euteleostomi</taxon>
        <taxon>Actinopterygii</taxon>
        <taxon>Neopterygii</taxon>
        <taxon>Teleostei</taxon>
        <taxon>Anguilliformes</taxon>
        <taxon>Anguillidae</taxon>
        <taxon>Anguilla</taxon>
    </lineage>
</organism>
<protein>
    <submittedName>
        <fullName evidence="1">Uncharacterized protein</fullName>
    </submittedName>
</protein>
<name>A0A0E9T2X2_ANGAN</name>
<accession>A0A0E9T2X2</accession>
<sequence>MSAFNLDRKEVALIERRNTGKVIGRK</sequence>
<evidence type="ECO:0000313" key="1">
    <source>
        <dbReference type="EMBL" id="JAH47847.1"/>
    </source>
</evidence>